<protein>
    <recommendedName>
        <fullName evidence="6">flavin prenyltransferase</fullName>
        <ecNumber evidence="6">2.5.1.129</ecNumber>
    </recommendedName>
</protein>
<dbReference type="PANTHER" id="PTHR43374">
    <property type="entry name" value="FLAVIN PRENYLTRANSFERASE"/>
    <property type="match status" value="1"/>
</dbReference>
<sequence>MLLVIGITGASGVIYGTRLLEVLYSIDDVETHLILSETSRQIIKYETGKKAEEIEKLADFSYHVDDIGARLASGSFNRDGMIVAPCTIKTMSALANSYSDNLLLRSGDVALKEGKKLVLLIRETPLHIGHIRNMERLCEMGATIMPPIPAFYHRPKTILDIVDHTIGKALDLFGIEHNLFPRWSGIEPE</sequence>
<comment type="caution">
    <text evidence="8">The sequence shown here is derived from an EMBL/GenBank/DDBJ whole genome shotgun (WGS) entry which is preliminary data.</text>
</comment>
<dbReference type="PANTHER" id="PTHR43374:SF1">
    <property type="entry name" value="FLAVIN PRENYLTRANSFERASE PAD1, MITOCHONDRIAL"/>
    <property type="match status" value="1"/>
</dbReference>
<dbReference type="NCBIfam" id="NF004685">
    <property type="entry name" value="PRK06029.1"/>
    <property type="match status" value="1"/>
</dbReference>
<evidence type="ECO:0000256" key="1">
    <source>
        <dbReference type="ARBA" id="ARBA00022602"/>
    </source>
</evidence>
<evidence type="ECO:0000313" key="8">
    <source>
        <dbReference type="EMBL" id="GAF78844.1"/>
    </source>
</evidence>
<evidence type="ECO:0000256" key="5">
    <source>
        <dbReference type="ARBA" id="ARBA00060793"/>
    </source>
</evidence>
<comment type="similarity">
    <text evidence="5">Belongs to the UbiX/PAD1 family.</text>
</comment>
<dbReference type="EMBL" id="BARS01008441">
    <property type="protein sequence ID" value="GAF78844.1"/>
    <property type="molecule type" value="Genomic_DNA"/>
</dbReference>
<dbReference type="GO" id="GO:0016831">
    <property type="term" value="F:carboxy-lyase activity"/>
    <property type="evidence" value="ECO:0007669"/>
    <property type="project" value="TreeGrafter"/>
</dbReference>
<dbReference type="GO" id="GO:0106141">
    <property type="term" value="F:flavin prenyltransferase activity"/>
    <property type="evidence" value="ECO:0007669"/>
    <property type="project" value="UniProtKB-EC"/>
</dbReference>
<dbReference type="HAMAP" id="MF_01984">
    <property type="entry name" value="ubiX_pad"/>
    <property type="match status" value="1"/>
</dbReference>
<dbReference type="SUPFAM" id="SSF52507">
    <property type="entry name" value="Homo-oligomeric flavin-containing Cys decarboxylases, HFCD"/>
    <property type="match status" value="1"/>
</dbReference>
<dbReference type="AlphaFoldDB" id="X0SCU5"/>
<evidence type="ECO:0000256" key="4">
    <source>
        <dbReference type="ARBA" id="ARBA00022679"/>
    </source>
</evidence>
<accession>X0SCU5</accession>
<feature type="domain" description="Flavoprotein" evidence="7">
    <location>
        <begin position="3"/>
        <end position="171"/>
    </location>
</feature>
<gene>
    <name evidence="8" type="ORF">S01H1_16092</name>
</gene>
<dbReference type="InterPro" id="IPR003382">
    <property type="entry name" value="Flavoprotein"/>
</dbReference>
<evidence type="ECO:0000256" key="6">
    <source>
        <dbReference type="ARBA" id="ARBA00066834"/>
    </source>
</evidence>
<keyword evidence="4" id="KW-0808">Transferase</keyword>
<dbReference type="Gene3D" id="3.40.50.1950">
    <property type="entry name" value="Flavin prenyltransferase-like"/>
    <property type="match status" value="1"/>
</dbReference>
<dbReference type="NCBIfam" id="TIGR00421">
    <property type="entry name" value="ubiX_pad"/>
    <property type="match status" value="1"/>
</dbReference>
<keyword evidence="1" id="KW-0637">Prenyltransferase</keyword>
<reference evidence="8" key="1">
    <citation type="journal article" date="2014" name="Front. Microbiol.">
        <title>High frequency of phylogenetically diverse reductive dehalogenase-homologous genes in deep subseafloor sedimentary metagenomes.</title>
        <authorList>
            <person name="Kawai M."/>
            <person name="Futagami T."/>
            <person name="Toyoda A."/>
            <person name="Takaki Y."/>
            <person name="Nishi S."/>
            <person name="Hori S."/>
            <person name="Arai W."/>
            <person name="Tsubouchi T."/>
            <person name="Morono Y."/>
            <person name="Uchiyama I."/>
            <person name="Ito T."/>
            <person name="Fujiyama A."/>
            <person name="Inagaki F."/>
            <person name="Takami H."/>
        </authorList>
    </citation>
    <scope>NUCLEOTIDE SEQUENCE</scope>
    <source>
        <strain evidence="8">Expedition CK06-06</strain>
    </source>
</reference>
<proteinExistence type="inferred from homology"/>
<organism evidence="8">
    <name type="scientific">marine sediment metagenome</name>
    <dbReference type="NCBI Taxonomy" id="412755"/>
    <lineage>
        <taxon>unclassified sequences</taxon>
        <taxon>metagenomes</taxon>
        <taxon>ecological metagenomes</taxon>
    </lineage>
</organism>
<keyword evidence="2" id="KW-0285">Flavoprotein</keyword>
<dbReference type="Pfam" id="PF02441">
    <property type="entry name" value="Flavoprotein"/>
    <property type="match status" value="1"/>
</dbReference>
<dbReference type="InterPro" id="IPR036551">
    <property type="entry name" value="Flavin_trans-like"/>
</dbReference>
<name>X0SCU5_9ZZZZ</name>
<dbReference type="EC" id="2.5.1.129" evidence="6"/>
<evidence type="ECO:0000259" key="7">
    <source>
        <dbReference type="Pfam" id="PF02441"/>
    </source>
</evidence>
<dbReference type="FunFam" id="3.40.50.1950:FF:000001">
    <property type="entry name" value="Flavin prenyltransferase UbiX"/>
    <property type="match status" value="1"/>
</dbReference>
<dbReference type="InterPro" id="IPR004507">
    <property type="entry name" value="UbiX-like"/>
</dbReference>
<evidence type="ECO:0000256" key="2">
    <source>
        <dbReference type="ARBA" id="ARBA00022630"/>
    </source>
</evidence>
<evidence type="ECO:0000256" key="3">
    <source>
        <dbReference type="ARBA" id="ARBA00022643"/>
    </source>
</evidence>
<keyword evidence="3" id="KW-0288">FMN</keyword>